<evidence type="ECO:0000313" key="2">
    <source>
        <dbReference type="EMBL" id="BAL54467.1"/>
    </source>
</evidence>
<name>H5SE81_9BACT</name>
<reference evidence="2" key="1">
    <citation type="journal article" date="2005" name="Environ. Microbiol.">
        <title>Genetic and functional properties of uncultivated thermophilic crenarchaeotes from a subsurface gold mine as revealed by analysis of genome fragments.</title>
        <authorList>
            <person name="Nunoura T."/>
            <person name="Hirayama H."/>
            <person name="Takami H."/>
            <person name="Oida H."/>
            <person name="Nishi S."/>
            <person name="Shimamura S."/>
            <person name="Suzuki Y."/>
            <person name="Inagaki F."/>
            <person name="Takai K."/>
            <person name="Nealson K.H."/>
            <person name="Horikoshi K."/>
        </authorList>
    </citation>
    <scope>NUCLEOTIDE SEQUENCE</scope>
</reference>
<reference evidence="2" key="2">
    <citation type="journal article" date="2012" name="PLoS ONE">
        <title>A Deeply Branching Thermophilic Bacterium with an Ancient Acetyl-CoA Pathway Dominates a Subsurface Ecosystem.</title>
        <authorList>
            <person name="Takami H."/>
            <person name="Noguchi H."/>
            <person name="Takaki Y."/>
            <person name="Uchiyama I."/>
            <person name="Toyoda A."/>
            <person name="Nishi S."/>
            <person name="Chee G.-J."/>
            <person name="Arai W."/>
            <person name="Nunoura T."/>
            <person name="Itoh T."/>
            <person name="Hattori M."/>
            <person name="Takai K."/>
        </authorList>
    </citation>
    <scope>NUCLEOTIDE SEQUENCE</scope>
</reference>
<dbReference type="EMBL" id="AP011690">
    <property type="protein sequence ID" value="BAL54467.1"/>
    <property type="molecule type" value="Genomic_DNA"/>
</dbReference>
<feature type="compositionally biased region" description="Polar residues" evidence="1">
    <location>
        <begin position="1"/>
        <end position="13"/>
    </location>
</feature>
<sequence length="157" mass="16687">MSHYSSARAQMLQQPPEGPRQAGPAPVEVANILALQNGPAFGQRPERPLRGKVVLNPVAIPGNKGDSFSVTLQAVPNGSAITGVAIGGGQPDLDWKPNGPLSGTATLKANVVSPIWDGVRWFVQVKVYYTQPDGTPRIAYENLGILRPPPKPKPQPE</sequence>
<dbReference type="AlphaFoldDB" id="H5SE81"/>
<feature type="region of interest" description="Disordered" evidence="1">
    <location>
        <begin position="1"/>
        <end position="25"/>
    </location>
</feature>
<organism evidence="2">
    <name type="scientific">uncultured Planctomycetota bacterium</name>
    <dbReference type="NCBI Taxonomy" id="120965"/>
    <lineage>
        <taxon>Bacteria</taxon>
        <taxon>Pseudomonadati</taxon>
        <taxon>Planctomycetota</taxon>
        <taxon>environmental samples</taxon>
    </lineage>
</organism>
<gene>
    <name evidence="2" type="ORF">HGMM_F16E03C06</name>
</gene>
<evidence type="ECO:0000256" key="1">
    <source>
        <dbReference type="SAM" id="MobiDB-lite"/>
    </source>
</evidence>
<accession>H5SE81</accession>
<proteinExistence type="predicted"/>
<protein>
    <submittedName>
        <fullName evidence="2">Uncharacterized protein</fullName>
    </submittedName>
</protein>